<evidence type="ECO:0008006" key="3">
    <source>
        <dbReference type="Google" id="ProtNLM"/>
    </source>
</evidence>
<accession>A0ABT5SG86</accession>
<reference evidence="1 2" key="1">
    <citation type="submission" date="2023-02" db="EMBL/GenBank/DDBJ databases">
        <title>Study of novel species of the Microbacterium genus.</title>
        <authorList>
            <person name="Arroyo-Herrera I."/>
            <person name="Roman-Ponce B."/>
            <person name="Vasquez-Murrieta M.S."/>
        </authorList>
    </citation>
    <scope>NUCLEOTIDE SEQUENCE [LARGE SCALE GENOMIC DNA]</scope>
    <source>
        <strain evidence="1 2">NE1TT3</strain>
    </source>
</reference>
<gene>
    <name evidence="1" type="ORF">PUW80_00990</name>
</gene>
<proteinExistence type="predicted"/>
<evidence type="ECO:0000313" key="1">
    <source>
        <dbReference type="EMBL" id="MDD7960918.1"/>
    </source>
</evidence>
<name>A0ABT5SG86_9MICO</name>
<dbReference type="RefSeq" id="WP_274263632.1">
    <property type="nucleotide sequence ID" value="NZ_JAQZCI010000001.1"/>
</dbReference>
<dbReference type="Proteomes" id="UP001218170">
    <property type="component" value="Unassembled WGS sequence"/>
</dbReference>
<keyword evidence="2" id="KW-1185">Reference proteome</keyword>
<sequence length="199" mass="19019">MSAPTRRSARLEKQARRRSTPARLLLGAAAAAGAVILGVLAGGGTFAVWNSAASAASAATLRAGSSSLTVTPLTLAATGLYPGRTVFAPSTVRNSGTTPLALTLDTVTGPRTATPFTAAVVVSVGTASSAADCTAGRLTSAVSTNVGATPRAGLAATVAPGASAIVCVGLGLPTNAPAAAAGGAASPVTLAISGTQVRP</sequence>
<evidence type="ECO:0000313" key="2">
    <source>
        <dbReference type="Proteomes" id="UP001218170"/>
    </source>
</evidence>
<protein>
    <recommendedName>
        <fullName evidence="3">Ribosomally synthesized peptide with SipW-like signal peptide</fullName>
    </recommendedName>
</protein>
<dbReference type="EMBL" id="JAQZCI010000001">
    <property type="protein sequence ID" value="MDD7960918.1"/>
    <property type="molecule type" value="Genomic_DNA"/>
</dbReference>
<organism evidence="1 2">
    <name type="scientific">Microbacterium thalli</name>
    <dbReference type="NCBI Taxonomy" id="3027921"/>
    <lineage>
        <taxon>Bacteria</taxon>
        <taxon>Bacillati</taxon>
        <taxon>Actinomycetota</taxon>
        <taxon>Actinomycetes</taxon>
        <taxon>Micrococcales</taxon>
        <taxon>Microbacteriaceae</taxon>
        <taxon>Microbacterium</taxon>
    </lineage>
</organism>
<comment type="caution">
    <text evidence="1">The sequence shown here is derived from an EMBL/GenBank/DDBJ whole genome shotgun (WGS) entry which is preliminary data.</text>
</comment>